<dbReference type="RefSeq" id="WP_189866136.1">
    <property type="nucleotide sequence ID" value="NZ_BMVW01000020.1"/>
</dbReference>
<comment type="caution">
    <text evidence="1">The sequence shown here is derived from an EMBL/GenBank/DDBJ whole genome shotgun (WGS) entry which is preliminary data.</text>
</comment>
<reference evidence="1" key="2">
    <citation type="submission" date="2020-09" db="EMBL/GenBank/DDBJ databases">
        <authorList>
            <person name="Sun Q."/>
            <person name="Ohkuma M."/>
        </authorList>
    </citation>
    <scope>NUCLEOTIDE SEQUENCE</scope>
    <source>
        <strain evidence="1">JCM 4815</strain>
    </source>
</reference>
<evidence type="ECO:0000313" key="2">
    <source>
        <dbReference type="Proteomes" id="UP000622166"/>
    </source>
</evidence>
<dbReference type="EMBL" id="BMVW01000020">
    <property type="protein sequence ID" value="GGZ38153.1"/>
    <property type="molecule type" value="Genomic_DNA"/>
</dbReference>
<evidence type="ECO:0000313" key="1">
    <source>
        <dbReference type="EMBL" id="GGZ38153.1"/>
    </source>
</evidence>
<proteinExistence type="predicted"/>
<dbReference type="AlphaFoldDB" id="A0A918UW36"/>
<dbReference type="Proteomes" id="UP000622166">
    <property type="component" value="Unassembled WGS sequence"/>
</dbReference>
<reference evidence="1" key="1">
    <citation type="journal article" date="2014" name="Int. J. Syst. Evol. Microbiol.">
        <title>Complete genome sequence of Corynebacterium casei LMG S-19264T (=DSM 44701T), isolated from a smear-ripened cheese.</title>
        <authorList>
            <consortium name="US DOE Joint Genome Institute (JGI-PGF)"/>
            <person name="Walter F."/>
            <person name="Albersmeier A."/>
            <person name="Kalinowski J."/>
            <person name="Ruckert C."/>
        </authorList>
    </citation>
    <scope>NUCLEOTIDE SEQUENCE</scope>
    <source>
        <strain evidence="1">JCM 4815</strain>
    </source>
</reference>
<organism evidence="1 2">
    <name type="scientific">Streptomyces poonensis</name>
    <dbReference type="NCBI Taxonomy" id="68255"/>
    <lineage>
        <taxon>Bacteria</taxon>
        <taxon>Bacillati</taxon>
        <taxon>Actinomycetota</taxon>
        <taxon>Actinomycetes</taxon>
        <taxon>Kitasatosporales</taxon>
        <taxon>Streptomycetaceae</taxon>
        <taxon>Streptomyces</taxon>
    </lineage>
</organism>
<sequence>MPRGVTIGATHYPAKEAVRDVCRGIGGDVTDLDGDAFLRHLLEPHPDYELKRGAGCARHRQVRASRLARHPQKCPT</sequence>
<gene>
    <name evidence="1" type="ORF">GCM10010365_68690</name>
</gene>
<accession>A0A918UW36</accession>
<protein>
    <submittedName>
        <fullName evidence="1">Uncharacterized protein</fullName>
    </submittedName>
</protein>
<name>A0A918UW36_9ACTN</name>
<keyword evidence="2" id="KW-1185">Reference proteome</keyword>